<dbReference type="Proteomes" id="UP001165960">
    <property type="component" value="Unassembled WGS sequence"/>
</dbReference>
<name>A0ACC2UE14_9FUNG</name>
<gene>
    <name evidence="1" type="ORF">DSO57_1039590</name>
</gene>
<accession>A0ACC2UE14</accession>
<evidence type="ECO:0000313" key="1">
    <source>
        <dbReference type="EMBL" id="KAJ9084776.1"/>
    </source>
</evidence>
<organism evidence="1 2">
    <name type="scientific">Entomophthora muscae</name>
    <dbReference type="NCBI Taxonomy" id="34485"/>
    <lineage>
        <taxon>Eukaryota</taxon>
        <taxon>Fungi</taxon>
        <taxon>Fungi incertae sedis</taxon>
        <taxon>Zoopagomycota</taxon>
        <taxon>Entomophthoromycotina</taxon>
        <taxon>Entomophthoromycetes</taxon>
        <taxon>Entomophthorales</taxon>
        <taxon>Entomophthoraceae</taxon>
        <taxon>Entomophthora</taxon>
    </lineage>
</organism>
<protein>
    <submittedName>
        <fullName evidence="1">Uncharacterized protein</fullName>
    </submittedName>
</protein>
<evidence type="ECO:0000313" key="2">
    <source>
        <dbReference type="Proteomes" id="UP001165960"/>
    </source>
</evidence>
<proteinExistence type="predicted"/>
<keyword evidence="2" id="KW-1185">Reference proteome</keyword>
<sequence>MLSPWYKVAMWILVPISLLFWSPNPVFWNKLSLISWSSEYIPGLFVDVIGHFIQVSTNSLSYGWFPWLSSYLEELLPPLDSSIIETPSSDLDNPSPAAVPASLLPTLLQNPESDTEVLSTWDCSLWLLTGALVMALDAYFPLLSHLVSFGRPL</sequence>
<dbReference type="EMBL" id="QTSX02000808">
    <property type="protein sequence ID" value="KAJ9084776.1"/>
    <property type="molecule type" value="Genomic_DNA"/>
</dbReference>
<comment type="caution">
    <text evidence="1">The sequence shown here is derived from an EMBL/GenBank/DDBJ whole genome shotgun (WGS) entry which is preliminary data.</text>
</comment>
<reference evidence="1" key="1">
    <citation type="submission" date="2022-04" db="EMBL/GenBank/DDBJ databases">
        <title>Genome of the entomopathogenic fungus Entomophthora muscae.</title>
        <authorList>
            <person name="Elya C."/>
            <person name="Lovett B.R."/>
            <person name="Lee E."/>
            <person name="Macias A.M."/>
            <person name="Hajek A.E."/>
            <person name="De Bivort B.L."/>
            <person name="Kasson M.T."/>
            <person name="De Fine Licht H.H."/>
            <person name="Stajich J.E."/>
        </authorList>
    </citation>
    <scope>NUCLEOTIDE SEQUENCE</scope>
    <source>
        <strain evidence="1">Berkeley</strain>
    </source>
</reference>